<dbReference type="PROSITE" id="PS50096">
    <property type="entry name" value="IQ"/>
    <property type="match status" value="1"/>
</dbReference>
<gene>
    <name evidence="6" type="ORF">MDA_GLEAN10002091</name>
</gene>
<dbReference type="CDD" id="cd23767">
    <property type="entry name" value="IQCD"/>
    <property type="match status" value="1"/>
</dbReference>
<dbReference type="PANTHER" id="PTHR14991:SF0">
    <property type="entry name" value="RING FINGER PROTEIN 32"/>
    <property type="match status" value="1"/>
</dbReference>
<evidence type="ECO:0000256" key="1">
    <source>
        <dbReference type="ARBA" id="ARBA00022723"/>
    </source>
</evidence>
<accession>L5LMD4</accession>
<protein>
    <submittedName>
        <fullName evidence="6">RING finger protein 32</fullName>
    </submittedName>
</protein>
<keyword evidence="1" id="KW-0479">Metal-binding</keyword>
<dbReference type="InterPro" id="IPR001841">
    <property type="entry name" value="Znf_RING"/>
</dbReference>
<dbReference type="PANTHER" id="PTHR14991">
    <property type="entry name" value="RING FINGER PROTEIN 32"/>
    <property type="match status" value="1"/>
</dbReference>
<evidence type="ECO:0000256" key="4">
    <source>
        <dbReference type="PROSITE-ProRule" id="PRU00175"/>
    </source>
</evidence>
<evidence type="ECO:0000313" key="7">
    <source>
        <dbReference type="Proteomes" id="UP000010556"/>
    </source>
</evidence>
<keyword evidence="7" id="KW-1185">Reference proteome</keyword>
<evidence type="ECO:0000256" key="3">
    <source>
        <dbReference type="ARBA" id="ARBA00022833"/>
    </source>
</evidence>
<dbReference type="EMBL" id="KB110458">
    <property type="protein sequence ID" value="ELK27202.1"/>
    <property type="molecule type" value="Genomic_DNA"/>
</dbReference>
<dbReference type="InterPro" id="IPR013083">
    <property type="entry name" value="Znf_RING/FYVE/PHD"/>
</dbReference>
<name>L5LMD4_MYODS</name>
<dbReference type="InterPro" id="IPR042862">
    <property type="entry name" value="RNF32"/>
</dbReference>
<dbReference type="Pfam" id="PF00612">
    <property type="entry name" value="IQ"/>
    <property type="match status" value="1"/>
</dbReference>
<dbReference type="GO" id="GO:0008270">
    <property type="term" value="F:zinc ion binding"/>
    <property type="evidence" value="ECO:0007669"/>
    <property type="project" value="UniProtKB-KW"/>
</dbReference>
<dbReference type="InterPro" id="IPR000048">
    <property type="entry name" value="IQ_motif_EF-hand-BS"/>
</dbReference>
<dbReference type="SMART" id="SM00184">
    <property type="entry name" value="RING"/>
    <property type="match status" value="2"/>
</dbReference>
<reference evidence="7" key="1">
    <citation type="journal article" date="2013" name="Science">
        <title>Comparative analysis of bat genomes provides insight into the evolution of flight and immunity.</title>
        <authorList>
            <person name="Zhang G."/>
            <person name="Cowled C."/>
            <person name="Shi Z."/>
            <person name="Huang Z."/>
            <person name="Bishop-Lilly K.A."/>
            <person name="Fang X."/>
            <person name="Wynne J.W."/>
            <person name="Xiong Z."/>
            <person name="Baker M.L."/>
            <person name="Zhao W."/>
            <person name="Tachedjian M."/>
            <person name="Zhu Y."/>
            <person name="Zhou P."/>
            <person name="Jiang X."/>
            <person name="Ng J."/>
            <person name="Yang L."/>
            <person name="Wu L."/>
            <person name="Xiao J."/>
            <person name="Feng Y."/>
            <person name="Chen Y."/>
            <person name="Sun X."/>
            <person name="Zhang Y."/>
            <person name="Marsh G.A."/>
            <person name="Crameri G."/>
            <person name="Broder C.C."/>
            <person name="Frey K.G."/>
            <person name="Wang L.F."/>
            <person name="Wang J."/>
        </authorList>
    </citation>
    <scope>NUCLEOTIDE SEQUENCE [LARGE SCALE GENOMIC DNA]</scope>
</reference>
<sequence>MATLSQDTKNPRSVVLVHLETERMCPQKLGLFEPPPLPLSSDEWEQVKRRSISQGDSSQPCPICREEFQLQPQACLQAFEKFTSKKTCPLCRKSQYQTRVIHDAARLFKAKCAIRIQACWRGHVVRKWYQDLRRTMPPTDTKLRRKFFEEKKVNKDLIQGKDLLVAYYDVDYEKNANGPATGETGTAKGEKLVMQEEFLRDGKALERFLHDYFDGNLKRYLKSEPITESNDGPVKFTEISRRMLCSYHTDIDELFAEIDHCLAINRSVLQQLDGQCGRRLTDDDWQEIQAQALQRGASECSICLAPLAGSGRRPREAVLLSCSHVFHHVCLLALEQFSWGDSSPFHACPLCRACYQKKILQS</sequence>
<keyword evidence="2 4" id="KW-0863">Zinc-finger</keyword>
<dbReference type="Gene3D" id="3.30.40.10">
    <property type="entry name" value="Zinc/RING finger domain, C3HC4 (zinc finger)"/>
    <property type="match status" value="1"/>
</dbReference>
<dbReference type="Pfam" id="PF17123">
    <property type="entry name" value="zf-RING_11"/>
    <property type="match status" value="1"/>
</dbReference>
<dbReference type="Gene3D" id="3.40.30.10">
    <property type="entry name" value="Glutaredoxin"/>
    <property type="match status" value="1"/>
</dbReference>
<evidence type="ECO:0000259" key="5">
    <source>
        <dbReference type="PROSITE" id="PS50089"/>
    </source>
</evidence>
<dbReference type="Gene3D" id="1.20.5.190">
    <property type="match status" value="1"/>
</dbReference>
<feature type="domain" description="RING-type" evidence="5">
    <location>
        <begin position="300"/>
        <end position="352"/>
    </location>
</feature>
<keyword evidence="3" id="KW-0862">Zinc</keyword>
<dbReference type="eggNOG" id="KOG0800">
    <property type="taxonomic scope" value="Eukaryota"/>
</dbReference>
<evidence type="ECO:0000313" key="6">
    <source>
        <dbReference type="EMBL" id="ELK27202.1"/>
    </source>
</evidence>
<dbReference type="Proteomes" id="UP000010556">
    <property type="component" value="Unassembled WGS sequence"/>
</dbReference>
<dbReference type="CDD" id="cd16678">
    <property type="entry name" value="RING-H2_RNF32_rpt2"/>
    <property type="match status" value="1"/>
</dbReference>
<evidence type="ECO:0000256" key="2">
    <source>
        <dbReference type="ARBA" id="ARBA00022771"/>
    </source>
</evidence>
<dbReference type="PROSITE" id="PS50089">
    <property type="entry name" value="ZF_RING_2"/>
    <property type="match status" value="1"/>
</dbReference>
<organism evidence="6 7">
    <name type="scientific">Myotis davidii</name>
    <name type="common">David's myotis</name>
    <dbReference type="NCBI Taxonomy" id="225400"/>
    <lineage>
        <taxon>Eukaryota</taxon>
        <taxon>Metazoa</taxon>
        <taxon>Chordata</taxon>
        <taxon>Craniata</taxon>
        <taxon>Vertebrata</taxon>
        <taxon>Euteleostomi</taxon>
        <taxon>Mammalia</taxon>
        <taxon>Eutheria</taxon>
        <taxon>Laurasiatheria</taxon>
        <taxon>Chiroptera</taxon>
        <taxon>Yangochiroptera</taxon>
        <taxon>Vespertilionidae</taxon>
        <taxon>Myotis</taxon>
    </lineage>
</organism>
<proteinExistence type="predicted"/>
<dbReference type="SUPFAM" id="SSF57850">
    <property type="entry name" value="RING/U-box"/>
    <property type="match status" value="2"/>
</dbReference>
<dbReference type="AlphaFoldDB" id="L5LMD4"/>